<reference evidence="2 3" key="1">
    <citation type="journal article" date="2019" name="ACS Chem. Biol.">
        <title>Identification and Mobilization of a Cryptic Antibiotic Biosynthesis Gene Locus from a Human-Pathogenic Nocardia Isolate.</title>
        <authorList>
            <person name="Herisse M."/>
            <person name="Ishida K."/>
            <person name="Porter J.L."/>
            <person name="Howden B."/>
            <person name="Hertweck C."/>
            <person name="Stinear T.P."/>
            <person name="Pidot S.J."/>
        </authorList>
    </citation>
    <scope>NUCLEOTIDE SEQUENCE [LARGE SCALE GENOMIC DNA]</scope>
    <source>
        <strain evidence="2 3">AUSMDU00012717</strain>
    </source>
</reference>
<dbReference type="AlphaFoldDB" id="A0A6G9YUC0"/>
<sequence>MYRGDCLTKRIVVVPDLQIPFHDRRALKSVIQFIGDTQPDEVVLIGDVLDFPQPSRWNKDTRGEFEGSIYADVELAKRELFEPLRTVYDGRVMAHEGNHDERPRIYLDKYSPALSGTDVFDIDKLCDFDGFGISLAPGFYPIAPGWISTHGHLGGIRISQEAGKTALNAAKRFHKSVVMGHTHRLGLQPHSYGYDGRVSKVLWGFEVGNLMNMQLAGYLNGAAANWQQGFGLLELDGQHTNAVPVKIEHKKFIVDGSVWSIS</sequence>
<proteinExistence type="predicted"/>
<gene>
    <name evidence="2" type="ORF">F5544_43280</name>
</gene>
<dbReference type="InterPro" id="IPR029052">
    <property type="entry name" value="Metallo-depent_PP-like"/>
</dbReference>
<dbReference type="Pfam" id="PF00149">
    <property type="entry name" value="Metallophos"/>
    <property type="match status" value="1"/>
</dbReference>
<dbReference type="SUPFAM" id="SSF56300">
    <property type="entry name" value="Metallo-dependent phosphatases"/>
    <property type="match status" value="1"/>
</dbReference>
<evidence type="ECO:0000313" key="2">
    <source>
        <dbReference type="EMBL" id="QIS16463.1"/>
    </source>
</evidence>
<dbReference type="EMBL" id="CP046172">
    <property type="protein sequence ID" value="QIS16463.1"/>
    <property type="molecule type" value="Genomic_DNA"/>
</dbReference>
<dbReference type="KEGG" id="nah:F5544_43280"/>
<dbReference type="GO" id="GO:0016787">
    <property type="term" value="F:hydrolase activity"/>
    <property type="evidence" value="ECO:0007669"/>
    <property type="project" value="InterPro"/>
</dbReference>
<dbReference type="Gene3D" id="3.60.21.10">
    <property type="match status" value="1"/>
</dbReference>
<organism evidence="2 3">
    <name type="scientific">Nocardia arthritidis</name>
    <dbReference type="NCBI Taxonomy" id="228602"/>
    <lineage>
        <taxon>Bacteria</taxon>
        <taxon>Bacillati</taxon>
        <taxon>Actinomycetota</taxon>
        <taxon>Actinomycetes</taxon>
        <taxon>Mycobacteriales</taxon>
        <taxon>Nocardiaceae</taxon>
        <taxon>Nocardia</taxon>
    </lineage>
</organism>
<feature type="domain" description="Calcineurin-like phosphoesterase" evidence="1">
    <location>
        <begin position="10"/>
        <end position="184"/>
    </location>
</feature>
<dbReference type="InterPro" id="IPR004843">
    <property type="entry name" value="Calcineurin-like_PHP"/>
</dbReference>
<dbReference type="Proteomes" id="UP000503540">
    <property type="component" value="Chromosome"/>
</dbReference>
<name>A0A6G9YUC0_9NOCA</name>
<evidence type="ECO:0000259" key="1">
    <source>
        <dbReference type="Pfam" id="PF00149"/>
    </source>
</evidence>
<evidence type="ECO:0000313" key="3">
    <source>
        <dbReference type="Proteomes" id="UP000503540"/>
    </source>
</evidence>
<protein>
    <recommendedName>
        <fullName evidence="1">Calcineurin-like phosphoesterase domain-containing protein</fullName>
    </recommendedName>
</protein>
<keyword evidence="3" id="KW-1185">Reference proteome</keyword>
<accession>A0A6G9YUC0</accession>